<dbReference type="AlphaFoldDB" id="A0A5C1PWK6"/>
<name>A0A5C1PWK6_9BURK</name>
<keyword evidence="16" id="KW-1185">Reference proteome</keyword>
<evidence type="ECO:0000256" key="2">
    <source>
        <dbReference type="ARBA" id="ARBA00011233"/>
    </source>
</evidence>
<keyword evidence="6 11" id="KW-0732">Signal</keyword>
<keyword evidence="5" id="KW-0812">Transmembrane</keyword>
<evidence type="ECO:0000256" key="5">
    <source>
        <dbReference type="ARBA" id="ARBA00022692"/>
    </source>
</evidence>
<dbReference type="GO" id="GO:0009279">
    <property type="term" value="C:cell outer membrane"/>
    <property type="evidence" value="ECO:0007669"/>
    <property type="project" value="UniProtKB-SubCell"/>
</dbReference>
<evidence type="ECO:0000313" key="16">
    <source>
        <dbReference type="Proteomes" id="UP001549111"/>
    </source>
</evidence>
<comment type="subunit">
    <text evidence="2">Homotrimer.</text>
</comment>
<evidence type="ECO:0000313" key="14">
    <source>
        <dbReference type="EMBL" id="QEN00045.1"/>
    </source>
</evidence>
<dbReference type="Proteomes" id="UP001549111">
    <property type="component" value="Unassembled WGS sequence"/>
</dbReference>
<comment type="subcellular location">
    <subcellularLocation>
        <location evidence="1">Cell outer membrane</location>
        <topology evidence="1">Multi-pass membrane protein</topology>
    </subcellularLocation>
</comment>
<dbReference type="Gene3D" id="2.40.160.10">
    <property type="entry name" value="Porin"/>
    <property type="match status" value="1"/>
</dbReference>
<feature type="chain" id="PRO_5044618683" evidence="11">
    <location>
        <begin position="34"/>
        <end position="345"/>
    </location>
</feature>
<evidence type="ECO:0000256" key="6">
    <source>
        <dbReference type="ARBA" id="ARBA00022729"/>
    </source>
</evidence>
<evidence type="ECO:0000256" key="7">
    <source>
        <dbReference type="ARBA" id="ARBA00023065"/>
    </source>
</evidence>
<dbReference type="SUPFAM" id="SSF56935">
    <property type="entry name" value="Porins"/>
    <property type="match status" value="1"/>
</dbReference>
<dbReference type="GO" id="GO:0046930">
    <property type="term" value="C:pore complex"/>
    <property type="evidence" value="ECO:0007669"/>
    <property type="project" value="UniProtKB-KW"/>
</dbReference>
<keyword evidence="10" id="KW-0998">Cell outer membrane</keyword>
<keyword evidence="9" id="KW-0472">Membrane</keyword>
<dbReference type="GO" id="GO:0015288">
    <property type="term" value="F:porin activity"/>
    <property type="evidence" value="ECO:0007669"/>
    <property type="project" value="UniProtKB-KW"/>
</dbReference>
<evidence type="ECO:0000256" key="11">
    <source>
        <dbReference type="SAM" id="SignalP"/>
    </source>
</evidence>
<dbReference type="OrthoDB" id="6975458at2"/>
<evidence type="ECO:0000256" key="3">
    <source>
        <dbReference type="ARBA" id="ARBA00022448"/>
    </source>
</evidence>
<dbReference type="PANTHER" id="PTHR34501">
    <property type="entry name" value="PROTEIN YDDL-RELATED"/>
    <property type="match status" value="1"/>
</dbReference>
<keyword evidence="7" id="KW-0406">Ion transport</keyword>
<dbReference type="KEGG" id="snn:EWH46_04125"/>
<feature type="domain" description="Porin" evidence="12">
    <location>
        <begin position="26"/>
        <end position="324"/>
    </location>
</feature>
<reference evidence="14 15" key="1">
    <citation type="submission" date="2019-02" db="EMBL/GenBank/DDBJ databases">
        <title>Complete Genome Sequence and Methylome Analysis of Sphaerotilus natans subsp. sulfidivorans D-507.</title>
        <authorList>
            <person name="Fomenkov A."/>
            <person name="Gridneva E."/>
            <person name="Smolyakov D."/>
            <person name="Dubinina G."/>
            <person name="Vincze T."/>
            <person name="Grabovich M."/>
            <person name="Roberts R.J."/>
        </authorList>
    </citation>
    <scope>NUCLEOTIDE SEQUENCE [LARGE SCALE GENOMIC DNA]</scope>
    <source>
        <strain evidence="14 15">D-507</strain>
    </source>
</reference>
<accession>A0A5C1PWK6</accession>
<evidence type="ECO:0000256" key="10">
    <source>
        <dbReference type="ARBA" id="ARBA00023237"/>
    </source>
</evidence>
<sequence>MPTAPLRLSAMLRPTGLLGPLLGGLLACGTAQAQLDHSFYGVADLSWGRFEPSGLYRQHRFNSNSLTASFIGATGSYGFESGVTAGVTLETFYRFQDLRTGRNDNDPLLSRNAFVSLTHRDWGQVRAGRLQTLLFNTTARFNALGNSVGFSPAVRHLFAAGSLIGVQGDFYWDRAIGYTAPKFGDVTLSAMAADGDRDAPGRLSALNAIYARGLLAVSASWQRVRLDPEFADAIREQASQLGLSYNAGWAQVFGQYTLVRDTGLQLTSRIASLGLSAPLGPGKVQLQVARSRALGDAVDRRQQTRSLAYLYEWDSTLDLYVVGMDDRVWGQTVGRSVAVGARYRF</sequence>
<evidence type="ECO:0000256" key="1">
    <source>
        <dbReference type="ARBA" id="ARBA00004571"/>
    </source>
</evidence>
<reference evidence="13 16" key="2">
    <citation type="submission" date="2024-06" db="EMBL/GenBank/DDBJ databases">
        <title>Genomic Encyclopedia of Type Strains, Phase IV (KMG-IV): sequencing the most valuable type-strain genomes for metagenomic binning, comparative biology and taxonomic classification.</title>
        <authorList>
            <person name="Goeker M."/>
        </authorList>
    </citation>
    <scope>NUCLEOTIDE SEQUENCE [LARGE SCALE GENOMIC DNA]</scope>
    <source>
        <strain evidence="13 16">D-501</strain>
    </source>
</reference>
<evidence type="ECO:0000313" key="15">
    <source>
        <dbReference type="Proteomes" id="UP000323522"/>
    </source>
</evidence>
<keyword evidence="4" id="KW-1134">Transmembrane beta strand</keyword>
<feature type="signal peptide" evidence="11">
    <location>
        <begin position="1"/>
        <end position="33"/>
    </location>
</feature>
<dbReference type="PANTHER" id="PTHR34501:SF9">
    <property type="entry name" value="MAJOR OUTER MEMBRANE PROTEIN P.IA"/>
    <property type="match status" value="1"/>
</dbReference>
<gene>
    <name evidence="13" type="ORF">ABIC99_001885</name>
    <name evidence="14" type="ORF">EWH46_04125</name>
</gene>
<dbReference type="InterPro" id="IPR033900">
    <property type="entry name" value="Gram_neg_porin_domain"/>
</dbReference>
<dbReference type="InterPro" id="IPR023614">
    <property type="entry name" value="Porin_dom_sf"/>
</dbReference>
<dbReference type="EMBL" id="CP035708">
    <property type="protein sequence ID" value="QEN00045.1"/>
    <property type="molecule type" value="Genomic_DNA"/>
</dbReference>
<dbReference type="Pfam" id="PF13609">
    <property type="entry name" value="Porin_4"/>
    <property type="match status" value="1"/>
</dbReference>
<evidence type="ECO:0000256" key="8">
    <source>
        <dbReference type="ARBA" id="ARBA00023114"/>
    </source>
</evidence>
<dbReference type="InterPro" id="IPR050298">
    <property type="entry name" value="Gram-neg_bact_OMP"/>
</dbReference>
<proteinExistence type="predicted"/>
<evidence type="ECO:0000313" key="13">
    <source>
        <dbReference type="EMBL" id="MET3604071.1"/>
    </source>
</evidence>
<dbReference type="EMBL" id="JBEPLS010000006">
    <property type="protein sequence ID" value="MET3604071.1"/>
    <property type="molecule type" value="Genomic_DNA"/>
</dbReference>
<keyword evidence="3" id="KW-0813">Transport</keyword>
<dbReference type="Proteomes" id="UP000323522">
    <property type="component" value="Chromosome"/>
</dbReference>
<dbReference type="RefSeq" id="WP_149502790.1">
    <property type="nucleotide sequence ID" value="NZ_CP035708.1"/>
</dbReference>
<evidence type="ECO:0000259" key="12">
    <source>
        <dbReference type="Pfam" id="PF13609"/>
    </source>
</evidence>
<organism evidence="14 15">
    <name type="scientific">Sphaerotilus sulfidivorans</name>
    <dbReference type="NCBI Taxonomy" id="639200"/>
    <lineage>
        <taxon>Bacteria</taxon>
        <taxon>Pseudomonadati</taxon>
        <taxon>Pseudomonadota</taxon>
        <taxon>Betaproteobacteria</taxon>
        <taxon>Burkholderiales</taxon>
        <taxon>Sphaerotilaceae</taxon>
        <taxon>Sphaerotilus</taxon>
    </lineage>
</organism>
<evidence type="ECO:0000256" key="4">
    <source>
        <dbReference type="ARBA" id="ARBA00022452"/>
    </source>
</evidence>
<dbReference type="PROSITE" id="PS51257">
    <property type="entry name" value="PROKAR_LIPOPROTEIN"/>
    <property type="match status" value="1"/>
</dbReference>
<evidence type="ECO:0000256" key="9">
    <source>
        <dbReference type="ARBA" id="ARBA00023136"/>
    </source>
</evidence>
<dbReference type="GO" id="GO:0006811">
    <property type="term" value="P:monoatomic ion transport"/>
    <property type="evidence" value="ECO:0007669"/>
    <property type="project" value="UniProtKB-KW"/>
</dbReference>
<keyword evidence="8" id="KW-0626">Porin</keyword>
<protein>
    <submittedName>
        <fullName evidence="14">Porin</fullName>
    </submittedName>
</protein>
<dbReference type="CDD" id="cd00342">
    <property type="entry name" value="gram_neg_porins"/>
    <property type="match status" value="1"/>
</dbReference>